<dbReference type="SMART" id="SM00318">
    <property type="entry name" value="SNc"/>
    <property type="match status" value="1"/>
</dbReference>
<dbReference type="SUPFAM" id="SSF50199">
    <property type="entry name" value="Staphylococcal nuclease"/>
    <property type="match status" value="1"/>
</dbReference>
<name>A0ABS2QVY1_9BACI</name>
<evidence type="ECO:0000313" key="7">
    <source>
        <dbReference type="EMBL" id="MBM7703646.1"/>
    </source>
</evidence>
<dbReference type="RefSeq" id="WP_239583499.1">
    <property type="nucleotide sequence ID" value="NZ_JAFBFC010000004.1"/>
</dbReference>
<evidence type="ECO:0000259" key="6">
    <source>
        <dbReference type="PROSITE" id="PS50830"/>
    </source>
</evidence>
<dbReference type="PANTHER" id="PTHR12302">
    <property type="entry name" value="EBNA2 BINDING PROTEIN P100"/>
    <property type="match status" value="1"/>
</dbReference>
<gene>
    <name evidence="7" type="ORF">JOC83_002495</name>
</gene>
<dbReference type="InterPro" id="IPR002071">
    <property type="entry name" value="Thermonucl_AS"/>
</dbReference>
<keyword evidence="5" id="KW-0732">Signal</keyword>
<evidence type="ECO:0000313" key="8">
    <source>
        <dbReference type="Proteomes" id="UP000809829"/>
    </source>
</evidence>
<dbReference type="PANTHER" id="PTHR12302:SF3">
    <property type="entry name" value="SERINE_THREONINE-PROTEIN KINASE 31"/>
    <property type="match status" value="1"/>
</dbReference>
<evidence type="ECO:0000256" key="2">
    <source>
        <dbReference type="ARBA" id="ARBA00022759"/>
    </source>
</evidence>
<feature type="chain" id="PRO_5045205203" evidence="5">
    <location>
        <begin position="29"/>
        <end position="289"/>
    </location>
</feature>
<keyword evidence="8" id="KW-1185">Reference proteome</keyword>
<protein>
    <submittedName>
        <fullName evidence="7">Micrococcal nuclease</fullName>
        <ecNumber evidence="7">3.1.31.1</ecNumber>
    </submittedName>
</protein>
<comment type="caution">
    <text evidence="7">The sequence shown here is derived from an EMBL/GenBank/DDBJ whole genome shotgun (WGS) entry which is preliminary data.</text>
</comment>
<dbReference type="InterPro" id="IPR016071">
    <property type="entry name" value="Staphylococal_nuclease_OB-fold"/>
</dbReference>
<dbReference type="GO" id="GO:1990599">
    <property type="term" value="F:3' overhang single-stranded DNA endodeoxyribonuclease activity"/>
    <property type="evidence" value="ECO:0007669"/>
    <property type="project" value="UniProtKB-EC"/>
</dbReference>
<dbReference type="Pfam" id="PF00565">
    <property type="entry name" value="SNase"/>
    <property type="match status" value="1"/>
</dbReference>
<dbReference type="EMBL" id="JAFBFC010000004">
    <property type="protein sequence ID" value="MBM7703646.1"/>
    <property type="molecule type" value="Genomic_DNA"/>
</dbReference>
<accession>A0ABS2QVY1</accession>
<evidence type="ECO:0000256" key="1">
    <source>
        <dbReference type="ARBA" id="ARBA00022722"/>
    </source>
</evidence>
<keyword evidence="2" id="KW-0255">Endonuclease</keyword>
<dbReference type="InterPro" id="IPR035437">
    <property type="entry name" value="SNase_OB-fold_sf"/>
</dbReference>
<dbReference type="EC" id="3.1.31.1" evidence="7"/>
<dbReference type="PROSITE" id="PS50830">
    <property type="entry name" value="TNASE_3"/>
    <property type="match status" value="1"/>
</dbReference>
<sequence>MECKKKKISSYSILNMFALFCVFLFVTACSSDVQEVTTTNETAQVLNQEEVHKDNKESSDIKLANVDGMKVSVTKVVDGDTIDVKMPNGTEERVRFILVDTPETKHPKIGVQPFGPEASNFTAEKISGQDVLLEFDAQERDRYGRLLAYVWLGEELVNEQLIKHGLARVAVFPPNTKYVDQFRATQEKARQAELGIWSIENYVHEKGFSEDKSGTSVQVSPPVGSDNTATTSQRVNDHSLSCEGKIKGNKNSMIYHIPGGQHYDRTTSNIEWFCSEDDAVNAGFRKSKN</sequence>
<organism evidence="7 8">
    <name type="scientific">Priestia iocasae</name>
    <dbReference type="NCBI Taxonomy" id="2291674"/>
    <lineage>
        <taxon>Bacteria</taxon>
        <taxon>Bacillati</taxon>
        <taxon>Bacillota</taxon>
        <taxon>Bacilli</taxon>
        <taxon>Bacillales</taxon>
        <taxon>Bacillaceae</taxon>
        <taxon>Priestia</taxon>
    </lineage>
</organism>
<evidence type="ECO:0000256" key="4">
    <source>
        <dbReference type="SAM" id="MobiDB-lite"/>
    </source>
</evidence>
<feature type="signal peptide" evidence="5">
    <location>
        <begin position="1"/>
        <end position="28"/>
    </location>
</feature>
<keyword evidence="1" id="KW-0540">Nuclease</keyword>
<feature type="compositionally biased region" description="Polar residues" evidence="4">
    <location>
        <begin position="214"/>
        <end position="234"/>
    </location>
</feature>
<proteinExistence type="predicted"/>
<dbReference type="PROSITE" id="PS51257">
    <property type="entry name" value="PROKAR_LIPOPROTEIN"/>
    <property type="match status" value="1"/>
</dbReference>
<dbReference type="CDD" id="cd00175">
    <property type="entry name" value="SNc"/>
    <property type="match status" value="1"/>
</dbReference>
<dbReference type="Proteomes" id="UP000809829">
    <property type="component" value="Unassembled WGS sequence"/>
</dbReference>
<feature type="region of interest" description="Disordered" evidence="4">
    <location>
        <begin position="210"/>
        <end position="242"/>
    </location>
</feature>
<feature type="domain" description="TNase-like" evidence="6">
    <location>
        <begin position="67"/>
        <end position="199"/>
    </location>
</feature>
<keyword evidence="3 7" id="KW-0378">Hydrolase</keyword>
<evidence type="ECO:0000256" key="5">
    <source>
        <dbReference type="SAM" id="SignalP"/>
    </source>
</evidence>
<dbReference type="Gene3D" id="2.40.50.90">
    <property type="match status" value="1"/>
</dbReference>
<dbReference type="PROSITE" id="PS01284">
    <property type="entry name" value="TNASE_2"/>
    <property type="match status" value="1"/>
</dbReference>
<reference evidence="7 8" key="1">
    <citation type="submission" date="2021-01" db="EMBL/GenBank/DDBJ databases">
        <title>Genomic Encyclopedia of Type Strains, Phase IV (KMG-IV): sequencing the most valuable type-strain genomes for metagenomic binning, comparative biology and taxonomic classification.</title>
        <authorList>
            <person name="Goeker M."/>
        </authorList>
    </citation>
    <scope>NUCLEOTIDE SEQUENCE [LARGE SCALE GENOMIC DNA]</scope>
    <source>
        <strain evidence="7 8">DSM 104297</strain>
    </source>
</reference>
<evidence type="ECO:0000256" key="3">
    <source>
        <dbReference type="ARBA" id="ARBA00022801"/>
    </source>
</evidence>